<keyword evidence="7 14" id="KW-0418">Kinase</keyword>
<comment type="catalytic activity">
    <reaction evidence="10">
        <text>L-threonyl-[protein] + ATP = O-phospho-L-threonyl-[protein] + ADP + H(+)</text>
        <dbReference type="Rhea" id="RHEA:46608"/>
        <dbReference type="Rhea" id="RHEA-COMP:11060"/>
        <dbReference type="Rhea" id="RHEA-COMP:11605"/>
        <dbReference type="ChEBI" id="CHEBI:15378"/>
        <dbReference type="ChEBI" id="CHEBI:30013"/>
        <dbReference type="ChEBI" id="CHEBI:30616"/>
        <dbReference type="ChEBI" id="CHEBI:61977"/>
        <dbReference type="ChEBI" id="CHEBI:456216"/>
        <dbReference type="EC" id="2.7.11.17"/>
    </reaction>
</comment>
<evidence type="ECO:0000256" key="6">
    <source>
        <dbReference type="ARBA" id="ARBA00022741"/>
    </source>
</evidence>
<dbReference type="EMBL" id="HBUE01229250">
    <property type="protein sequence ID" value="CAG6543842.1"/>
    <property type="molecule type" value="Transcribed_RNA"/>
</dbReference>
<dbReference type="GO" id="GO:0005524">
    <property type="term" value="F:ATP binding"/>
    <property type="evidence" value="ECO:0007669"/>
    <property type="project" value="UniProtKB-KW"/>
</dbReference>
<reference evidence="14" key="1">
    <citation type="submission" date="2021-05" db="EMBL/GenBank/DDBJ databases">
        <authorList>
            <person name="Alioto T."/>
            <person name="Alioto T."/>
            <person name="Gomez Garrido J."/>
        </authorList>
    </citation>
    <scope>NUCLEOTIDE SEQUENCE</scope>
</reference>
<keyword evidence="6" id="KW-0547">Nucleotide-binding</keyword>
<dbReference type="InterPro" id="IPR011009">
    <property type="entry name" value="Kinase-like_dom_sf"/>
</dbReference>
<evidence type="ECO:0000256" key="3">
    <source>
        <dbReference type="ARBA" id="ARBA00022490"/>
    </source>
</evidence>
<keyword evidence="4" id="KW-0723">Serine/threonine-protein kinase</keyword>
<comment type="catalytic activity">
    <reaction evidence="11">
        <text>L-seryl-[protein] + ATP = O-phospho-L-seryl-[protein] + ADP + H(+)</text>
        <dbReference type="Rhea" id="RHEA:17989"/>
        <dbReference type="Rhea" id="RHEA-COMP:9863"/>
        <dbReference type="Rhea" id="RHEA-COMP:11604"/>
        <dbReference type="ChEBI" id="CHEBI:15378"/>
        <dbReference type="ChEBI" id="CHEBI:29999"/>
        <dbReference type="ChEBI" id="CHEBI:30616"/>
        <dbReference type="ChEBI" id="CHEBI:83421"/>
        <dbReference type="ChEBI" id="CHEBI:456216"/>
        <dbReference type="EC" id="2.7.11.17"/>
    </reaction>
</comment>
<evidence type="ECO:0000256" key="5">
    <source>
        <dbReference type="ARBA" id="ARBA00022679"/>
    </source>
</evidence>
<keyword evidence="9" id="KW-0112">Calmodulin-binding</keyword>
<evidence type="ECO:0000256" key="12">
    <source>
        <dbReference type="SAM" id="MobiDB-lite"/>
    </source>
</evidence>
<name>A0A8D8KWL0_CULPI</name>
<dbReference type="Gene3D" id="1.10.510.10">
    <property type="entry name" value="Transferase(Phosphotransferase) domain 1"/>
    <property type="match status" value="1"/>
</dbReference>
<protein>
    <recommendedName>
        <fullName evidence="2">calcium/calmodulin-dependent protein kinase</fullName>
        <ecNumber evidence="2">2.7.11.17</ecNumber>
    </recommendedName>
</protein>
<dbReference type="GO" id="GO:0005516">
    <property type="term" value="F:calmodulin binding"/>
    <property type="evidence" value="ECO:0007669"/>
    <property type="project" value="UniProtKB-KW"/>
</dbReference>
<dbReference type="FunFam" id="3.30.200.20:FF:000429">
    <property type="entry name" value="Calcium/calmodulin-dependent protein kinase kinase"/>
    <property type="match status" value="1"/>
</dbReference>
<evidence type="ECO:0000313" key="14">
    <source>
        <dbReference type="EMBL" id="CAG6595968.1"/>
    </source>
</evidence>
<evidence type="ECO:0000256" key="11">
    <source>
        <dbReference type="ARBA" id="ARBA00047430"/>
    </source>
</evidence>
<dbReference type="GO" id="GO:0005634">
    <property type="term" value="C:nucleus"/>
    <property type="evidence" value="ECO:0007669"/>
    <property type="project" value="UniProtKB-ARBA"/>
</dbReference>
<dbReference type="PANTHER" id="PTHR24346:SF77">
    <property type="entry name" value="SERINE THREONINE PROTEIN KINASE"/>
    <property type="match status" value="1"/>
</dbReference>
<evidence type="ECO:0000256" key="8">
    <source>
        <dbReference type="ARBA" id="ARBA00022840"/>
    </source>
</evidence>
<accession>A0A8D8KWL0</accession>
<feature type="region of interest" description="Disordered" evidence="12">
    <location>
        <begin position="318"/>
        <end position="431"/>
    </location>
</feature>
<evidence type="ECO:0000256" key="1">
    <source>
        <dbReference type="ARBA" id="ARBA00004496"/>
    </source>
</evidence>
<dbReference type="EMBL" id="HBUE01336016">
    <property type="protein sequence ID" value="CAG6595968.1"/>
    <property type="molecule type" value="Transcribed_RNA"/>
</dbReference>
<dbReference type="InterPro" id="IPR000719">
    <property type="entry name" value="Prot_kinase_dom"/>
</dbReference>
<evidence type="ECO:0000256" key="2">
    <source>
        <dbReference type="ARBA" id="ARBA00012434"/>
    </source>
</evidence>
<dbReference type="PANTHER" id="PTHR24346">
    <property type="entry name" value="MAP/MICROTUBULE AFFINITY-REGULATING KINASE"/>
    <property type="match status" value="1"/>
</dbReference>
<dbReference type="GO" id="GO:0035556">
    <property type="term" value="P:intracellular signal transduction"/>
    <property type="evidence" value="ECO:0007669"/>
    <property type="project" value="TreeGrafter"/>
</dbReference>
<feature type="compositionally biased region" description="Polar residues" evidence="12">
    <location>
        <begin position="394"/>
        <end position="403"/>
    </location>
</feature>
<evidence type="ECO:0000256" key="9">
    <source>
        <dbReference type="ARBA" id="ARBA00022860"/>
    </source>
</evidence>
<proteinExistence type="predicted"/>
<dbReference type="FunFam" id="1.10.510.10:FF:002487">
    <property type="entry name" value="RE68077p"/>
    <property type="match status" value="1"/>
</dbReference>
<dbReference type="AlphaFoldDB" id="A0A8D8KWL0"/>
<dbReference type="EC" id="2.7.11.17" evidence="2"/>
<dbReference type="SUPFAM" id="SSF56112">
    <property type="entry name" value="Protein kinase-like (PK-like)"/>
    <property type="match status" value="1"/>
</dbReference>
<evidence type="ECO:0000256" key="10">
    <source>
        <dbReference type="ARBA" id="ARBA00047307"/>
    </source>
</evidence>
<keyword evidence="8" id="KW-0067">ATP-binding</keyword>
<dbReference type="PROSITE" id="PS50011">
    <property type="entry name" value="PROTEIN_KINASE_DOM"/>
    <property type="match status" value="1"/>
</dbReference>
<keyword evidence="3" id="KW-0963">Cytoplasm</keyword>
<dbReference type="Pfam" id="PF00069">
    <property type="entry name" value="Pkinase"/>
    <property type="match status" value="1"/>
</dbReference>
<dbReference type="Gene3D" id="3.30.200.20">
    <property type="entry name" value="Phosphorylase Kinase, domain 1"/>
    <property type="match status" value="1"/>
</dbReference>
<organism evidence="14">
    <name type="scientific">Culex pipiens</name>
    <name type="common">House mosquito</name>
    <dbReference type="NCBI Taxonomy" id="7175"/>
    <lineage>
        <taxon>Eukaryota</taxon>
        <taxon>Metazoa</taxon>
        <taxon>Ecdysozoa</taxon>
        <taxon>Arthropoda</taxon>
        <taxon>Hexapoda</taxon>
        <taxon>Insecta</taxon>
        <taxon>Pterygota</taxon>
        <taxon>Neoptera</taxon>
        <taxon>Endopterygota</taxon>
        <taxon>Diptera</taxon>
        <taxon>Nematocera</taxon>
        <taxon>Culicoidea</taxon>
        <taxon>Culicidae</taxon>
        <taxon>Culicinae</taxon>
        <taxon>Culicini</taxon>
        <taxon>Culex</taxon>
        <taxon>Culex</taxon>
    </lineage>
</organism>
<dbReference type="SMART" id="SM00220">
    <property type="entry name" value="S_TKc"/>
    <property type="match status" value="1"/>
</dbReference>
<sequence length="440" mass="48326">MKGSYGLVKLAYSEEDSTHYAMKILSKRKLLRKAGLMRRGPKRGTSPLDRVYREIAVLKKLDHPNVVKLVEVLDDPLEDSLYLVFELVQHGEVLSIPTDSPLSEDRAWNVCRDVILGVEYLHYQRIIHGDLKPANLLLSDSSSVKVADLGVCNEFLGEDAAMNNGSTAGTPAFRSPETLFPGQHVYNGKAADIWALGATLYSLVHGNVPFIATSVPGVYEKIKYDPLEFPPTSTISPELRDLIVSMLDKDPQTRITLPQIKQHNWITKHGLHPLPSEEENCRLVQINDEDMDSVVKSIPKLDTLILIKTMLKKHSFQNPFTKGISGRAPQAGGSRIERFSRSGRSNSAPGDYHTSERQPSNESLLPSVTEGVSSPGGGSPEEQSPYRQIPGIISTPSQESTVTAGPEPEPEPVQPDPTPAPGAATHPTNLPKRAYLEVLL</sequence>
<feature type="compositionally biased region" description="Pro residues" evidence="12">
    <location>
        <begin position="411"/>
        <end position="420"/>
    </location>
</feature>
<dbReference type="InterPro" id="IPR008271">
    <property type="entry name" value="Ser/Thr_kinase_AS"/>
</dbReference>
<dbReference type="GO" id="GO:0005737">
    <property type="term" value="C:cytoplasm"/>
    <property type="evidence" value="ECO:0007669"/>
    <property type="project" value="UniProtKB-SubCell"/>
</dbReference>
<evidence type="ECO:0000256" key="7">
    <source>
        <dbReference type="ARBA" id="ARBA00022777"/>
    </source>
</evidence>
<keyword evidence="5" id="KW-0808">Transferase</keyword>
<feature type="domain" description="Protein kinase" evidence="13">
    <location>
        <begin position="1"/>
        <end position="266"/>
    </location>
</feature>
<comment type="subcellular location">
    <subcellularLocation>
        <location evidence="1">Cytoplasm</location>
    </subcellularLocation>
</comment>
<dbReference type="GO" id="GO:0004683">
    <property type="term" value="F:calcium/calmodulin-dependent protein kinase activity"/>
    <property type="evidence" value="ECO:0007669"/>
    <property type="project" value="UniProtKB-EC"/>
</dbReference>
<dbReference type="PROSITE" id="PS00108">
    <property type="entry name" value="PROTEIN_KINASE_ST"/>
    <property type="match status" value="1"/>
</dbReference>
<evidence type="ECO:0000256" key="4">
    <source>
        <dbReference type="ARBA" id="ARBA00022527"/>
    </source>
</evidence>
<evidence type="ECO:0000259" key="13">
    <source>
        <dbReference type="PROSITE" id="PS50011"/>
    </source>
</evidence>